<feature type="domain" description="PASTA" evidence="2">
    <location>
        <begin position="57"/>
        <end position="121"/>
    </location>
</feature>
<dbReference type="EMBL" id="MEUJ01000005">
    <property type="protein sequence ID" value="OGC39930.1"/>
    <property type="molecule type" value="Genomic_DNA"/>
</dbReference>
<keyword evidence="1" id="KW-0472">Membrane</keyword>
<gene>
    <name evidence="3" type="ORF">A2438_05400</name>
</gene>
<evidence type="ECO:0000313" key="4">
    <source>
        <dbReference type="Proteomes" id="UP000179242"/>
    </source>
</evidence>
<dbReference type="Proteomes" id="UP000179242">
    <property type="component" value="Unassembled WGS sequence"/>
</dbReference>
<protein>
    <recommendedName>
        <fullName evidence="2">PASTA domain-containing protein</fullName>
    </recommendedName>
</protein>
<proteinExistence type="predicted"/>
<evidence type="ECO:0000313" key="3">
    <source>
        <dbReference type="EMBL" id="OGC39930.1"/>
    </source>
</evidence>
<evidence type="ECO:0000256" key="1">
    <source>
        <dbReference type="SAM" id="Phobius"/>
    </source>
</evidence>
<accession>A0A1F4U533</accession>
<dbReference type="AlphaFoldDB" id="A0A1F4U533"/>
<feature type="transmembrane region" description="Helical" evidence="1">
    <location>
        <begin position="36"/>
        <end position="56"/>
    </location>
</feature>
<dbReference type="SMART" id="SM00740">
    <property type="entry name" value="PASTA"/>
    <property type="match status" value="1"/>
</dbReference>
<dbReference type="CDD" id="cd06577">
    <property type="entry name" value="PASTA_pknB"/>
    <property type="match status" value="1"/>
</dbReference>
<comment type="caution">
    <text evidence="3">The sequence shown here is derived from an EMBL/GenBank/DDBJ whole genome shotgun (WGS) entry which is preliminary data.</text>
</comment>
<organism evidence="3 4">
    <name type="scientific">candidate division WOR-1 bacterium RIFOXYC2_FULL_46_14</name>
    <dbReference type="NCBI Taxonomy" id="1802587"/>
    <lineage>
        <taxon>Bacteria</taxon>
        <taxon>Bacillati</taxon>
        <taxon>Saganbacteria</taxon>
    </lineage>
</organism>
<dbReference type="Pfam" id="PF03793">
    <property type="entry name" value="PASTA"/>
    <property type="match status" value="1"/>
</dbReference>
<sequence>MTSWLGYYFVFVALVSIVIAALIYRMQVRSAGRLTALILILIVSPVLLSYFVSIYFNPLPEIMVPNLTGKSLAEAEEIISTMDLNLQIESQAGATEVITNQRPEGGRIVKAGRTVFLTLGERLPQVETTEEAFDSEIE</sequence>
<dbReference type="SUPFAM" id="SSF54184">
    <property type="entry name" value="Penicillin-binding protein 2x (pbp-2x), c-terminal domain"/>
    <property type="match status" value="1"/>
</dbReference>
<feature type="transmembrane region" description="Helical" evidence="1">
    <location>
        <begin position="6"/>
        <end position="24"/>
    </location>
</feature>
<reference evidence="3 4" key="1">
    <citation type="journal article" date="2016" name="Nat. Commun.">
        <title>Thousands of microbial genomes shed light on interconnected biogeochemical processes in an aquifer system.</title>
        <authorList>
            <person name="Anantharaman K."/>
            <person name="Brown C.T."/>
            <person name="Hug L.A."/>
            <person name="Sharon I."/>
            <person name="Castelle C.J."/>
            <person name="Probst A.J."/>
            <person name="Thomas B.C."/>
            <person name="Singh A."/>
            <person name="Wilkins M.J."/>
            <person name="Karaoz U."/>
            <person name="Brodie E.L."/>
            <person name="Williams K.H."/>
            <person name="Hubbard S.S."/>
            <person name="Banfield J.F."/>
        </authorList>
    </citation>
    <scope>NUCLEOTIDE SEQUENCE [LARGE SCALE GENOMIC DNA]</scope>
</reference>
<name>A0A1F4U533_UNCSA</name>
<evidence type="ECO:0000259" key="2">
    <source>
        <dbReference type="PROSITE" id="PS51178"/>
    </source>
</evidence>
<dbReference type="PROSITE" id="PS51178">
    <property type="entry name" value="PASTA"/>
    <property type="match status" value="1"/>
</dbReference>
<dbReference type="InterPro" id="IPR005543">
    <property type="entry name" value="PASTA_dom"/>
</dbReference>
<keyword evidence="1" id="KW-1133">Transmembrane helix</keyword>
<dbReference type="Gene3D" id="3.30.10.20">
    <property type="match status" value="1"/>
</dbReference>
<keyword evidence="1" id="KW-0812">Transmembrane</keyword>